<keyword evidence="2 6" id="KW-0963">Cytoplasm</keyword>
<keyword evidence="3 6" id="KW-0540">Nuclease</keyword>
<dbReference type="PANTHER" id="PTHR34137:SF1">
    <property type="entry name" value="EXODEOXYRIBONUCLEASE 7 SMALL SUBUNIT"/>
    <property type="match status" value="1"/>
</dbReference>
<comment type="similarity">
    <text evidence="1 6">Belongs to the XseB family.</text>
</comment>
<keyword evidence="4 6" id="KW-0378">Hydrolase</keyword>
<dbReference type="InterPro" id="IPR037004">
    <property type="entry name" value="Exonuc_VII_ssu_sf"/>
</dbReference>
<evidence type="ECO:0000313" key="8">
    <source>
        <dbReference type="Proteomes" id="UP000074108"/>
    </source>
</evidence>
<keyword evidence="5 6" id="KW-0269">Exonuclease</keyword>
<comment type="subcellular location">
    <subcellularLocation>
        <location evidence="6">Cytoplasm</location>
    </subcellularLocation>
</comment>
<comment type="subunit">
    <text evidence="6">Heterooligomer composed of large and small subunits.</text>
</comment>
<organism evidence="7 8">
    <name type="scientific">Bacillus coahuilensis p1.1.43</name>
    <dbReference type="NCBI Taxonomy" id="1150625"/>
    <lineage>
        <taxon>Bacteria</taxon>
        <taxon>Bacillati</taxon>
        <taxon>Bacillota</taxon>
        <taxon>Bacilli</taxon>
        <taxon>Bacillales</taxon>
        <taxon>Bacillaceae</taxon>
        <taxon>Bacillus</taxon>
    </lineage>
</organism>
<comment type="catalytic activity">
    <reaction evidence="6">
        <text>Exonucleolytic cleavage in either 5'- to 3'- or 3'- to 5'-direction to yield nucleoside 5'-phosphates.</text>
        <dbReference type="EC" id="3.1.11.6"/>
    </reaction>
</comment>
<dbReference type="NCBIfam" id="TIGR01280">
    <property type="entry name" value="xseB"/>
    <property type="match status" value="1"/>
</dbReference>
<evidence type="ECO:0000256" key="5">
    <source>
        <dbReference type="ARBA" id="ARBA00022839"/>
    </source>
</evidence>
<evidence type="ECO:0000256" key="1">
    <source>
        <dbReference type="ARBA" id="ARBA00009998"/>
    </source>
</evidence>
<dbReference type="STRING" id="1150625.Q75_09560"/>
<name>A0A147K7Q1_9BACI</name>
<dbReference type="SUPFAM" id="SSF116842">
    <property type="entry name" value="XseB-like"/>
    <property type="match status" value="1"/>
</dbReference>
<dbReference type="EC" id="3.1.11.6" evidence="6"/>
<dbReference type="PANTHER" id="PTHR34137">
    <property type="entry name" value="EXODEOXYRIBONUCLEASE 7 SMALL SUBUNIT"/>
    <property type="match status" value="1"/>
</dbReference>
<dbReference type="RefSeq" id="WP_010173562.1">
    <property type="nucleotide sequence ID" value="NZ_LDYG01000030.1"/>
</dbReference>
<comment type="caution">
    <text evidence="7">The sequence shown here is derived from an EMBL/GenBank/DDBJ whole genome shotgun (WGS) entry which is preliminary data.</text>
</comment>
<evidence type="ECO:0000256" key="6">
    <source>
        <dbReference type="HAMAP-Rule" id="MF_00337"/>
    </source>
</evidence>
<dbReference type="GO" id="GO:0005829">
    <property type="term" value="C:cytosol"/>
    <property type="evidence" value="ECO:0007669"/>
    <property type="project" value="TreeGrafter"/>
</dbReference>
<evidence type="ECO:0000313" key="7">
    <source>
        <dbReference type="EMBL" id="KUP06171.1"/>
    </source>
</evidence>
<gene>
    <name evidence="6" type="primary">xseB</name>
    <name evidence="7" type="ORF">Q75_09560</name>
</gene>
<dbReference type="Proteomes" id="UP000074108">
    <property type="component" value="Unassembled WGS sequence"/>
</dbReference>
<dbReference type="Pfam" id="PF02609">
    <property type="entry name" value="Exonuc_VII_S"/>
    <property type="match status" value="1"/>
</dbReference>
<dbReference type="GO" id="GO:0006308">
    <property type="term" value="P:DNA catabolic process"/>
    <property type="evidence" value="ECO:0007669"/>
    <property type="project" value="UniProtKB-UniRule"/>
</dbReference>
<protein>
    <recommendedName>
        <fullName evidence="6">Exodeoxyribonuclease 7 small subunit</fullName>
        <ecNumber evidence="6">3.1.11.6</ecNumber>
    </recommendedName>
    <alternativeName>
        <fullName evidence="6">Exodeoxyribonuclease VII small subunit</fullName>
        <shortName evidence="6">Exonuclease VII small subunit</shortName>
    </alternativeName>
</protein>
<sequence>MSEELSFEKAMENLEKIVQRLEEGDVPLEEAIEIYKEGMGLSKLCHEKIRKVESELATVLTEEGEVEFTLPKEAKE</sequence>
<dbReference type="HAMAP" id="MF_00337">
    <property type="entry name" value="Exonuc_7_S"/>
    <property type="match status" value="1"/>
</dbReference>
<dbReference type="Gene3D" id="1.10.287.1040">
    <property type="entry name" value="Exonuclease VII, small subunit"/>
    <property type="match status" value="1"/>
</dbReference>
<dbReference type="GO" id="GO:0009318">
    <property type="term" value="C:exodeoxyribonuclease VII complex"/>
    <property type="evidence" value="ECO:0007669"/>
    <property type="project" value="UniProtKB-UniRule"/>
</dbReference>
<comment type="function">
    <text evidence="6">Bidirectionally degrades single-stranded DNA into large acid-insoluble oligonucleotides, which are then degraded further into small acid-soluble oligonucleotides.</text>
</comment>
<evidence type="ECO:0000256" key="2">
    <source>
        <dbReference type="ARBA" id="ARBA00022490"/>
    </source>
</evidence>
<proteinExistence type="inferred from homology"/>
<dbReference type="InterPro" id="IPR003761">
    <property type="entry name" value="Exonuc_VII_S"/>
</dbReference>
<dbReference type="PIRSF" id="PIRSF006488">
    <property type="entry name" value="Exonuc_VII_S"/>
    <property type="match status" value="1"/>
</dbReference>
<evidence type="ECO:0000256" key="4">
    <source>
        <dbReference type="ARBA" id="ARBA00022801"/>
    </source>
</evidence>
<dbReference type="EMBL" id="LDYG01000030">
    <property type="protein sequence ID" value="KUP06171.1"/>
    <property type="molecule type" value="Genomic_DNA"/>
</dbReference>
<dbReference type="AlphaFoldDB" id="A0A147K7Q1"/>
<keyword evidence="8" id="KW-1185">Reference proteome</keyword>
<dbReference type="PATRIC" id="fig|1150625.3.peg.2032"/>
<dbReference type="GO" id="GO:0008855">
    <property type="term" value="F:exodeoxyribonuclease VII activity"/>
    <property type="evidence" value="ECO:0007669"/>
    <property type="project" value="UniProtKB-UniRule"/>
</dbReference>
<evidence type="ECO:0000256" key="3">
    <source>
        <dbReference type="ARBA" id="ARBA00022722"/>
    </source>
</evidence>
<dbReference type="OrthoDB" id="9798666at2"/>
<accession>A0A147K7Q1</accession>
<reference evidence="7 8" key="1">
    <citation type="journal article" date="2016" name="Front. Microbiol.">
        <title>Microevolution Analysis of Bacillus coahuilensis Unveils Differences in Phosphorus Acquisition Strategies and Their Regulation.</title>
        <authorList>
            <person name="Gomez-Lunar Z."/>
            <person name="Hernandez-Gonzalez I."/>
            <person name="Rodriguez-Torres M.D."/>
            <person name="Souza V."/>
            <person name="Olmedo-Alvarez G."/>
        </authorList>
    </citation>
    <scope>NUCLEOTIDE SEQUENCE [LARGE SCALE GENOMIC DNA]</scope>
    <source>
        <strain evidence="8">p1.1.43</strain>
    </source>
</reference>